<dbReference type="InterPro" id="IPR027370">
    <property type="entry name" value="Znf-RING_euk"/>
</dbReference>
<dbReference type="AlphaFoldDB" id="L8GWD5"/>
<dbReference type="GO" id="GO:0005525">
    <property type="term" value="F:GTP binding"/>
    <property type="evidence" value="ECO:0007669"/>
    <property type="project" value="InterPro"/>
</dbReference>
<dbReference type="GO" id="GO:0008270">
    <property type="term" value="F:zinc ion binding"/>
    <property type="evidence" value="ECO:0007669"/>
    <property type="project" value="UniProtKB-KW"/>
</dbReference>
<keyword evidence="6" id="KW-0812">Transmembrane</keyword>
<evidence type="ECO:0000256" key="2">
    <source>
        <dbReference type="ARBA" id="ARBA00022771"/>
    </source>
</evidence>
<gene>
    <name evidence="8" type="ORF">ACA1_043140</name>
</gene>
<feature type="transmembrane region" description="Helical" evidence="6">
    <location>
        <begin position="446"/>
        <end position="470"/>
    </location>
</feature>
<dbReference type="PROSITE" id="PS50089">
    <property type="entry name" value="ZF_RING_2"/>
    <property type="match status" value="1"/>
</dbReference>
<dbReference type="Pfam" id="PF13445">
    <property type="entry name" value="zf-RING_UBOX"/>
    <property type="match status" value="1"/>
</dbReference>
<dbReference type="InterPro" id="IPR017907">
    <property type="entry name" value="Znf_RING_CS"/>
</dbReference>
<dbReference type="PROSITE" id="PS00518">
    <property type="entry name" value="ZF_RING_1"/>
    <property type="match status" value="1"/>
</dbReference>
<dbReference type="InterPro" id="IPR006073">
    <property type="entry name" value="GTP-bd"/>
</dbReference>
<dbReference type="PANTHER" id="PTHR25462:SF296">
    <property type="entry name" value="MEIOTIC P26, ISOFORM F"/>
    <property type="match status" value="1"/>
</dbReference>
<evidence type="ECO:0000313" key="9">
    <source>
        <dbReference type="Proteomes" id="UP000011083"/>
    </source>
</evidence>
<dbReference type="GO" id="GO:0061630">
    <property type="term" value="F:ubiquitin protein ligase activity"/>
    <property type="evidence" value="ECO:0007669"/>
    <property type="project" value="TreeGrafter"/>
</dbReference>
<dbReference type="Pfam" id="PF01926">
    <property type="entry name" value="MMR_HSR1"/>
    <property type="match status" value="1"/>
</dbReference>
<dbReference type="Proteomes" id="UP000011083">
    <property type="component" value="Unassembled WGS sequence"/>
</dbReference>
<evidence type="ECO:0000256" key="1">
    <source>
        <dbReference type="ARBA" id="ARBA00022723"/>
    </source>
</evidence>
<protein>
    <submittedName>
        <fullName evidence="8">Zinc finger domain containing protein</fullName>
    </submittedName>
</protein>
<evidence type="ECO:0000256" key="6">
    <source>
        <dbReference type="SAM" id="Phobius"/>
    </source>
</evidence>
<keyword evidence="6" id="KW-0472">Membrane</keyword>
<proteinExistence type="predicted"/>
<dbReference type="Gene3D" id="3.40.50.300">
    <property type="entry name" value="P-loop containing nucleotide triphosphate hydrolases"/>
    <property type="match status" value="1"/>
</dbReference>
<evidence type="ECO:0000256" key="3">
    <source>
        <dbReference type="ARBA" id="ARBA00022833"/>
    </source>
</evidence>
<dbReference type="InterPro" id="IPR013083">
    <property type="entry name" value="Znf_RING/FYVE/PHD"/>
</dbReference>
<sequence>MEKRPVVEEDYKDEEDVGGKGKEKVSSSITRRNSREESAYQPSPKLSSSRRSVGCPICFEPIRDPRLLRVCGHTFCYDCLKRAHFKDKQEGWVLDEAIAIPCPMCRTVTHVSSASDLPRNWSLIYDSSDEEEDYDVGDDDFVHVAREQDFHKLRPEETESFCHWVDKTQLDTGLPQRMLQEYERRKANQPGKEPNKVTFLLLGLTGHGKSSLINLLFGRLVTAQGHSQNSTTQDVALYEHPLVDGLYFIDTPGFFDSRGEAQDQENEAKIKRFLKGHPPDCIILVCKFSDTQSSAMQKGIKFAKEVLEAYGCQVVVVLTYSNTKSLGHLASCEEEFQTLKSLRRKKEAVLCRWNAWRQAKEHYLRSELGDAIRVCAVDNDELSKTNHIGERILLNGEPWVPQLVEHILEAKDLAASRIAQGLEQGTADVEVQSATKKCILDRMKQVLTVASVSGATGGALVIYEATALVAAEGGSLSVGAMLGAGAAGAALTAVPVLVVGGLGVLLSSAMWNLWTQWKQQGGHLL</sequence>
<dbReference type="SUPFAM" id="SSF57850">
    <property type="entry name" value="RING/U-box"/>
    <property type="match status" value="1"/>
</dbReference>
<dbReference type="InterPro" id="IPR027417">
    <property type="entry name" value="P-loop_NTPase"/>
</dbReference>
<evidence type="ECO:0000259" key="7">
    <source>
        <dbReference type="PROSITE" id="PS50089"/>
    </source>
</evidence>
<keyword evidence="9" id="KW-1185">Reference proteome</keyword>
<dbReference type="GeneID" id="14917639"/>
<accession>L8GWD5</accession>
<dbReference type="KEGG" id="acan:ACA1_043140"/>
<dbReference type="OrthoDB" id="8954335at2759"/>
<keyword evidence="2 4" id="KW-0863">Zinc-finger</keyword>
<keyword evidence="1" id="KW-0479">Metal-binding</keyword>
<evidence type="ECO:0000313" key="8">
    <source>
        <dbReference type="EMBL" id="ELR16903.1"/>
    </source>
</evidence>
<dbReference type="Gene3D" id="3.30.40.10">
    <property type="entry name" value="Zinc/RING finger domain, C3HC4 (zinc finger)"/>
    <property type="match status" value="1"/>
</dbReference>
<feature type="region of interest" description="Disordered" evidence="5">
    <location>
        <begin position="1"/>
        <end position="51"/>
    </location>
</feature>
<dbReference type="SMART" id="SM00184">
    <property type="entry name" value="RING"/>
    <property type="match status" value="1"/>
</dbReference>
<feature type="transmembrane region" description="Helical" evidence="6">
    <location>
        <begin position="482"/>
        <end position="506"/>
    </location>
</feature>
<name>L8GWD5_ACACF</name>
<evidence type="ECO:0000256" key="5">
    <source>
        <dbReference type="SAM" id="MobiDB-lite"/>
    </source>
</evidence>
<keyword evidence="6" id="KW-1133">Transmembrane helix</keyword>
<feature type="domain" description="RING-type" evidence="7">
    <location>
        <begin position="55"/>
        <end position="106"/>
    </location>
</feature>
<dbReference type="VEuPathDB" id="AmoebaDB:ACA1_043140"/>
<reference evidence="8 9" key="1">
    <citation type="journal article" date="2013" name="Genome Biol.">
        <title>Genome of Acanthamoeba castellanii highlights extensive lateral gene transfer and early evolution of tyrosine kinase signaling.</title>
        <authorList>
            <person name="Clarke M."/>
            <person name="Lohan A.J."/>
            <person name="Liu B."/>
            <person name="Lagkouvardos I."/>
            <person name="Roy S."/>
            <person name="Zafar N."/>
            <person name="Bertelli C."/>
            <person name="Schilde C."/>
            <person name="Kianianmomeni A."/>
            <person name="Burglin T.R."/>
            <person name="Frech C."/>
            <person name="Turcotte B."/>
            <person name="Kopec K.O."/>
            <person name="Synnott J.M."/>
            <person name="Choo C."/>
            <person name="Paponov I."/>
            <person name="Finkler A."/>
            <person name="Soon Heng Tan C."/>
            <person name="Hutchins A.P."/>
            <person name="Weinmeier T."/>
            <person name="Rattei T."/>
            <person name="Chu J.S."/>
            <person name="Gimenez G."/>
            <person name="Irimia M."/>
            <person name="Rigden D.J."/>
            <person name="Fitzpatrick D.A."/>
            <person name="Lorenzo-Morales J."/>
            <person name="Bateman A."/>
            <person name="Chiu C.H."/>
            <person name="Tang P."/>
            <person name="Hegemann P."/>
            <person name="Fromm H."/>
            <person name="Raoult D."/>
            <person name="Greub G."/>
            <person name="Miranda-Saavedra D."/>
            <person name="Chen N."/>
            <person name="Nash P."/>
            <person name="Ginger M.L."/>
            <person name="Horn M."/>
            <person name="Schaap P."/>
            <person name="Caler L."/>
            <person name="Loftus B."/>
        </authorList>
    </citation>
    <scope>NUCLEOTIDE SEQUENCE [LARGE SCALE GENOMIC DNA]</scope>
    <source>
        <strain evidence="8 9">Neff</strain>
    </source>
</reference>
<dbReference type="PANTHER" id="PTHR25462">
    <property type="entry name" value="BONUS, ISOFORM C-RELATED"/>
    <property type="match status" value="1"/>
</dbReference>
<dbReference type="EMBL" id="KB007981">
    <property type="protein sequence ID" value="ELR16903.1"/>
    <property type="molecule type" value="Genomic_DNA"/>
</dbReference>
<organism evidence="8 9">
    <name type="scientific">Acanthamoeba castellanii (strain ATCC 30010 / Neff)</name>
    <dbReference type="NCBI Taxonomy" id="1257118"/>
    <lineage>
        <taxon>Eukaryota</taxon>
        <taxon>Amoebozoa</taxon>
        <taxon>Discosea</taxon>
        <taxon>Longamoebia</taxon>
        <taxon>Centramoebida</taxon>
        <taxon>Acanthamoebidae</taxon>
        <taxon>Acanthamoeba</taxon>
    </lineage>
</organism>
<dbReference type="InterPro" id="IPR001841">
    <property type="entry name" value="Znf_RING"/>
</dbReference>
<dbReference type="STRING" id="1257118.L8GWD5"/>
<keyword evidence="3" id="KW-0862">Zinc</keyword>
<feature type="compositionally biased region" description="Polar residues" evidence="5">
    <location>
        <begin position="40"/>
        <end position="51"/>
    </location>
</feature>
<dbReference type="InterPro" id="IPR047153">
    <property type="entry name" value="TRIM45/56/19-like"/>
</dbReference>
<dbReference type="RefSeq" id="XP_004338916.1">
    <property type="nucleotide sequence ID" value="XM_004338868.1"/>
</dbReference>
<evidence type="ECO:0000256" key="4">
    <source>
        <dbReference type="PROSITE-ProRule" id="PRU00175"/>
    </source>
</evidence>
<dbReference type="SUPFAM" id="SSF52540">
    <property type="entry name" value="P-loop containing nucleoside triphosphate hydrolases"/>
    <property type="match status" value="1"/>
</dbReference>